<organism evidence="4 5">
    <name type="scientific">Sus scrofa</name>
    <name type="common">Pig</name>
    <dbReference type="NCBI Taxonomy" id="9823"/>
    <lineage>
        <taxon>Eukaryota</taxon>
        <taxon>Metazoa</taxon>
        <taxon>Chordata</taxon>
        <taxon>Craniata</taxon>
        <taxon>Vertebrata</taxon>
        <taxon>Euteleostomi</taxon>
        <taxon>Mammalia</taxon>
        <taxon>Eutheria</taxon>
        <taxon>Laurasiatheria</taxon>
        <taxon>Artiodactyla</taxon>
        <taxon>Suina</taxon>
        <taxon>Suidae</taxon>
        <taxon>Sus</taxon>
    </lineage>
</organism>
<sequence length="138" mass="15526">MWCRLAAVVPVHPLAWEPLYVSGAALKKQKKKSYPMRMVALGAPFSCPVGVLVAQACHAAITALHIHHGHLHTATYLQELECMCTVVLKAPDETTLKLLAEMLQQNTDQKLWLEQPENTCIALHPYPKEQVNQYLKKF</sequence>
<dbReference type="Gene3D" id="3.40.1490.10">
    <property type="entry name" value="Bit1"/>
    <property type="match status" value="1"/>
</dbReference>
<keyword evidence="2" id="KW-0378">Hydrolase</keyword>
<dbReference type="PANTHER" id="PTHR46194">
    <property type="entry name" value="PEPTIDYL-TRNA HYDROLASE PTRHD1-RELATED"/>
    <property type="match status" value="1"/>
</dbReference>
<dbReference type="InterPro" id="IPR002833">
    <property type="entry name" value="PTH2"/>
</dbReference>
<reference evidence="4" key="3">
    <citation type="submission" date="2025-09" db="UniProtKB">
        <authorList>
            <consortium name="Ensembl"/>
        </authorList>
    </citation>
    <scope>IDENTIFICATION</scope>
</reference>
<reference evidence="4" key="2">
    <citation type="submission" date="2025-08" db="UniProtKB">
        <authorList>
            <consortium name="Ensembl"/>
        </authorList>
    </citation>
    <scope>IDENTIFICATION</scope>
</reference>
<name>A0A8W4FCC8_PIG</name>
<reference evidence="4" key="1">
    <citation type="journal article" date="2020" name="Gigascience">
        <title>An improved pig reference genome sequence to enable pig genetics and genomics research.</title>
        <authorList>
            <person name="Warr A."/>
            <person name="Affara N."/>
            <person name="Aken B."/>
            <person name="Beiki H."/>
            <person name="Bickhart D.M."/>
            <person name="Billis K."/>
            <person name="Chow W."/>
            <person name="Eory L."/>
            <person name="Finlayson H.A."/>
            <person name="Flicek P."/>
            <person name="Giron C.G."/>
            <person name="Griffin D.K."/>
            <person name="Hall R."/>
            <person name="Hannum G."/>
            <person name="Hourlier T."/>
            <person name="Howe K."/>
            <person name="Hume D.A."/>
            <person name="Izuogu O."/>
            <person name="Kim K."/>
            <person name="Koren S."/>
            <person name="Liu H."/>
            <person name="Manchanda N."/>
            <person name="Martin F.J."/>
            <person name="Nonneman D.J."/>
            <person name="O'Connor R.E."/>
            <person name="Phillippy A.M."/>
            <person name="Rohrer G.A."/>
            <person name="Rosen B.D."/>
            <person name="Rund L.A."/>
            <person name="Sargent C.A."/>
            <person name="Schook L.B."/>
            <person name="Schroeder S.G."/>
            <person name="Schwartz A.S."/>
            <person name="Skinner B.M."/>
            <person name="Talbot R."/>
            <person name="Tseng E."/>
            <person name="Tuggle C.K."/>
            <person name="Watson M."/>
            <person name="Smith T.P.L."/>
            <person name="Archibald A.L."/>
        </authorList>
    </citation>
    <scope>NUCLEOTIDE SEQUENCE [LARGE SCALE GENOMIC DNA]</scope>
    <source>
        <strain evidence="4">Duroc</strain>
    </source>
</reference>
<dbReference type="Proteomes" id="UP000008227">
    <property type="component" value="Chromosome 13"/>
</dbReference>
<proteinExistence type="predicted"/>
<dbReference type="AlphaFoldDB" id="A0A8W4FCC8"/>
<evidence type="ECO:0000313" key="5">
    <source>
        <dbReference type="Proteomes" id="UP000008227"/>
    </source>
</evidence>
<dbReference type="InterPro" id="IPR042237">
    <property type="entry name" value="PTRHD1"/>
</dbReference>
<dbReference type="EC" id="3.1.1.29" evidence="1"/>
<dbReference type="InterPro" id="IPR023476">
    <property type="entry name" value="Pep_tRNA_hydro_II_dom_sf"/>
</dbReference>
<dbReference type="SUPFAM" id="SSF102462">
    <property type="entry name" value="Peptidyl-tRNA hydrolase II"/>
    <property type="match status" value="1"/>
</dbReference>
<evidence type="ECO:0000256" key="2">
    <source>
        <dbReference type="ARBA" id="ARBA00022801"/>
    </source>
</evidence>
<evidence type="ECO:0000256" key="3">
    <source>
        <dbReference type="ARBA" id="ARBA00048707"/>
    </source>
</evidence>
<dbReference type="GO" id="GO:0004045">
    <property type="term" value="F:peptidyl-tRNA hydrolase activity"/>
    <property type="evidence" value="ECO:0007669"/>
    <property type="project" value="UniProtKB-EC"/>
</dbReference>
<comment type="catalytic activity">
    <reaction evidence="3">
        <text>an N-acyl-L-alpha-aminoacyl-tRNA + H2O = an N-acyl-L-amino acid + a tRNA + H(+)</text>
        <dbReference type="Rhea" id="RHEA:54448"/>
        <dbReference type="Rhea" id="RHEA-COMP:10123"/>
        <dbReference type="Rhea" id="RHEA-COMP:13883"/>
        <dbReference type="ChEBI" id="CHEBI:15377"/>
        <dbReference type="ChEBI" id="CHEBI:15378"/>
        <dbReference type="ChEBI" id="CHEBI:59874"/>
        <dbReference type="ChEBI" id="CHEBI:78442"/>
        <dbReference type="ChEBI" id="CHEBI:138191"/>
        <dbReference type="EC" id="3.1.1.29"/>
    </reaction>
</comment>
<dbReference type="GeneTree" id="ENSGT00500000044959"/>
<accession>A0A8W4FCC8</accession>
<evidence type="ECO:0000313" key="4">
    <source>
        <dbReference type="Ensembl" id="ENSSSCP00000075953.1"/>
    </source>
</evidence>
<dbReference type="PANTHER" id="PTHR46194:SF1">
    <property type="entry name" value="PEPTIDYL-TRNA HYDROLASE PTRHD1-RELATED"/>
    <property type="match status" value="1"/>
</dbReference>
<keyword evidence="5" id="KW-1185">Reference proteome</keyword>
<dbReference type="Ensembl" id="ENSSSCT00000059389.2">
    <property type="protein sequence ID" value="ENSSSCP00000075953.1"/>
    <property type="gene ID" value="ENSSSCG00000040441.2"/>
</dbReference>
<dbReference type="Pfam" id="PF01981">
    <property type="entry name" value="PTH2"/>
    <property type="match status" value="1"/>
</dbReference>
<evidence type="ECO:0000256" key="1">
    <source>
        <dbReference type="ARBA" id="ARBA00013260"/>
    </source>
</evidence>
<protein>
    <recommendedName>
        <fullName evidence="1">peptidyl-tRNA hydrolase</fullName>
        <ecNumber evidence="1">3.1.1.29</ecNumber>
    </recommendedName>
</protein>